<evidence type="ECO:0000259" key="1">
    <source>
        <dbReference type="Pfam" id="PF00586"/>
    </source>
</evidence>
<dbReference type="GO" id="GO:0004637">
    <property type="term" value="F:phosphoribosylamine-glycine ligase activity"/>
    <property type="evidence" value="ECO:0007669"/>
    <property type="project" value="TreeGrafter"/>
</dbReference>
<name>A0A087GVZ9_ARAAL</name>
<gene>
    <name evidence="2" type="ordered locus">AALP_Aa5g095800</name>
</gene>
<dbReference type="AlphaFoldDB" id="A0A087GVZ9"/>
<dbReference type="PANTHER" id="PTHR10520:SF12">
    <property type="entry name" value="TRIFUNCTIONAL PURINE BIOSYNTHETIC PROTEIN ADENOSINE-3"/>
    <property type="match status" value="1"/>
</dbReference>
<dbReference type="GO" id="GO:0046084">
    <property type="term" value="P:adenine biosynthetic process"/>
    <property type="evidence" value="ECO:0007669"/>
    <property type="project" value="TreeGrafter"/>
</dbReference>
<dbReference type="Gene3D" id="3.30.1330.10">
    <property type="entry name" value="PurM-like, N-terminal domain"/>
    <property type="match status" value="1"/>
</dbReference>
<dbReference type="InterPro" id="IPR004733">
    <property type="entry name" value="PurM_cligase"/>
</dbReference>
<organism evidence="2 3">
    <name type="scientific">Arabis alpina</name>
    <name type="common">Alpine rock-cress</name>
    <dbReference type="NCBI Taxonomy" id="50452"/>
    <lineage>
        <taxon>Eukaryota</taxon>
        <taxon>Viridiplantae</taxon>
        <taxon>Streptophyta</taxon>
        <taxon>Embryophyta</taxon>
        <taxon>Tracheophyta</taxon>
        <taxon>Spermatophyta</taxon>
        <taxon>Magnoliopsida</taxon>
        <taxon>eudicotyledons</taxon>
        <taxon>Gunneridae</taxon>
        <taxon>Pentapetalae</taxon>
        <taxon>rosids</taxon>
        <taxon>malvids</taxon>
        <taxon>Brassicales</taxon>
        <taxon>Brassicaceae</taxon>
        <taxon>Arabideae</taxon>
        <taxon>Arabis</taxon>
    </lineage>
</organism>
<dbReference type="OrthoDB" id="2018833at2759"/>
<dbReference type="Proteomes" id="UP000029120">
    <property type="component" value="Chromosome 5"/>
</dbReference>
<evidence type="ECO:0000313" key="3">
    <source>
        <dbReference type="Proteomes" id="UP000029120"/>
    </source>
</evidence>
<dbReference type="InterPro" id="IPR036921">
    <property type="entry name" value="PurM-like_N_sf"/>
</dbReference>
<dbReference type="GO" id="GO:0004641">
    <property type="term" value="F:phosphoribosylformylglycinamidine cyclo-ligase activity"/>
    <property type="evidence" value="ECO:0007669"/>
    <property type="project" value="InterPro"/>
</dbReference>
<dbReference type="eggNOG" id="KOG0237">
    <property type="taxonomic scope" value="Eukaryota"/>
</dbReference>
<evidence type="ECO:0000313" key="2">
    <source>
        <dbReference type="EMBL" id="KFK34051.1"/>
    </source>
</evidence>
<dbReference type="OMA" id="YIFKEVF"/>
<dbReference type="GO" id="GO:0006189">
    <property type="term" value="P:'de novo' IMP biosynthetic process"/>
    <property type="evidence" value="ECO:0007669"/>
    <property type="project" value="InterPro"/>
</dbReference>
<proteinExistence type="predicted"/>
<dbReference type="Gramene" id="KFK34051">
    <property type="protein sequence ID" value="KFK34051"/>
    <property type="gene ID" value="AALP_AA5G095800"/>
</dbReference>
<dbReference type="InterPro" id="IPR016188">
    <property type="entry name" value="PurM-like_N"/>
</dbReference>
<dbReference type="Pfam" id="PF00586">
    <property type="entry name" value="AIRS"/>
    <property type="match status" value="1"/>
</dbReference>
<sequence length="181" mass="19769">MRLKSLKNDESLTYKGSGVNIDAGTELTRRIMNMVPGIGGFSGGFTLGDYKVVVGMDGVGTKLKLAFETGVHDTIGIDLVAMSVNDIVTCGAKPEGFLDYFGCSHLDVDLAEKVIKGIVDGCGQSGCEHKGPCRLLGGETAEMPGFYAEGNRWLCNSASEERFFYRWEKHSSWRCSYWSPF</sequence>
<dbReference type="PANTHER" id="PTHR10520">
    <property type="entry name" value="TRIFUNCTIONAL PURINE BIOSYNTHETIC PROTEIN ADENOSINE-3-RELATED"/>
    <property type="match status" value="1"/>
</dbReference>
<dbReference type="SUPFAM" id="SSF55326">
    <property type="entry name" value="PurM N-terminal domain-like"/>
    <property type="match status" value="1"/>
</dbReference>
<keyword evidence="3" id="KW-1185">Reference proteome</keyword>
<protein>
    <recommendedName>
        <fullName evidence="1">PurM-like N-terminal domain-containing protein</fullName>
    </recommendedName>
</protein>
<reference evidence="3" key="1">
    <citation type="journal article" date="2015" name="Nat. Plants">
        <title>Genome expansion of Arabis alpina linked with retrotransposition and reduced symmetric DNA methylation.</title>
        <authorList>
            <person name="Willing E.M."/>
            <person name="Rawat V."/>
            <person name="Mandakova T."/>
            <person name="Maumus F."/>
            <person name="James G.V."/>
            <person name="Nordstroem K.J."/>
            <person name="Becker C."/>
            <person name="Warthmann N."/>
            <person name="Chica C."/>
            <person name="Szarzynska B."/>
            <person name="Zytnicki M."/>
            <person name="Albani M.C."/>
            <person name="Kiefer C."/>
            <person name="Bergonzi S."/>
            <person name="Castaings L."/>
            <person name="Mateos J.L."/>
            <person name="Berns M.C."/>
            <person name="Bujdoso N."/>
            <person name="Piofczyk T."/>
            <person name="de Lorenzo L."/>
            <person name="Barrero-Sicilia C."/>
            <person name="Mateos I."/>
            <person name="Piednoel M."/>
            <person name="Hagmann J."/>
            <person name="Chen-Min-Tao R."/>
            <person name="Iglesias-Fernandez R."/>
            <person name="Schuster S.C."/>
            <person name="Alonso-Blanco C."/>
            <person name="Roudier F."/>
            <person name="Carbonero P."/>
            <person name="Paz-Ares J."/>
            <person name="Davis S.J."/>
            <person name="Pecinka A."/>
            <person name="Quesneville H."/>
            <person name="Colot V."/>
            <person name="Lysak M.A."/>
            <person name="Weigel D."/>
            <person name="Coupland G."/>
            <person name="Schneeberger K."/>
        </authorList>
    </citation>
    <scope>NUCLEOTIDE SEQUENCE [LARGE SCALE GENOMIC DNA]</scope>
    <source>
        <strain evidence="3">cv. Pajares</strain>
    </source>
</reference>
<dbReference type="GO" id="GO:0005829">
    <property type="term" value="C:cytosol"/>
    <property type="evidence" value="ECO:0007669"/>
    <property type="project" value="TreeGrafter"/>
</dbReference>
<accession>A0A087GVZ9</accession>
<feature type="domain" description="PurM-like N-terminal" evidence="1">
    <location>
        <begin position="48"/>
        <end position="142"/>
    </location>
</feature>
<dbReference type="EMBL" id="CM002873">
    <property type="protein sequence ID" value="KFK34051.1"/>
    <property type="molecule type" value="Genomic_DNA"/>
</dbReference>